<evidence type="ECO:0000313" key="1">
    <source>
        <dbReference type="EMBL" id="KKN46763.1"/>
    </source>
</evidence>
<organism evidence="1">
    <name type="scientific">marine sediment metagenome</name>
    <dbReference type="NCBI Taxonomy" id="412755"/>
    <lineage>
        <taxon>unclassified sequences</taxon>
        <taxon>metagenomes</taxon>
        <taxon>ecological metagenomes</taxon>
    </lineage>
</organism>
<accession>A0A0F9TZI6</accession>
<reference evidence="1" key="1">
    <citation type="journal article" date="2015" name="Nature">
        <title>Complex archaea that bridge the gap between prokaryotes and eukaryotes.</title>
        <authorList>
            <person name="Spang A."/>
            <person name="Saw J.H."/>
            <person name="Jorgensen S.L."/>
            <person name="Zaremba-Niedzwiedzka K."/>
            <person name="Martijn J."/>
            <person name="Lind A.E."/>
            <person name="van Eijk R."/>
            <person name="Schleper C."/>
            <person name="Guy L."/>
            <person name="Ettema T.J."/>
        </authorList>
    </citation>
    <scope>NUCLEOTIDE SEQUENCE</scope>
</reference>
<proteinExistence type="predicted"/>
<name>A0A0F9TZI6_9ZZZZ</name>
<dbReference type="AlphaFoldDB" id="A0A0F9TZI6"/>
<protein>
    <submittedName>
        <fullName evidence="1">Uncharacterized protein</fullName>
    </submittedName>
</protein>
<sequence length="209" mass="22438">MSFNTSDYPATKWDGLGPNRADRSLNAAPDYEDWDQIVAEVLATQEQALKIEIGRWAMTDAELPAGDPADIGTIGSHVTLDFDQGTDQSSYFEGISPVGYGGQTITVDLFYVVNTTTGTVIWEVSIERMEEGLDLTSDSFDTAGSVTDTVPGTANTLGKATLTLTQTQADELAAGEAFRLRVKREATDTGSDVAMDVQLLRVHAYVASS</sequence>
<dbReference type="EMBL" id="LAZR01001313">
    <property type="protein sequence ID" value="KKN46763.1"/>
    <property type="molecule type" value="Genomic_DNA"/>
</dbReference>
<gene>
    <name evidence="1" type="ORF">LCGC14_0669870</name>
</gene>
<comment type="caution">
    <text evidence="1">The sequence shown here is derived from an EMBL/GenBank/DDBJ whole genome shotgun (WGS) entry which is preliminary data.</text>
</comment>